<dbReference type="PANTHER" id="PTHR33540:SF2">
    <property type="entry name" value="TRNA THREONYLCARBAMOYLADENOSINE BIOSYNTHESIS PROTEIN TSAE"/>
    <property type="match status" value="1"/>
</dbReference>
<accession>A0AAU9DWU2</accession>
<evidence type="ECO:0000256" key="8">
    <source>
        <dbReference type="ARBA" id="ARBA00022840"/>
    </source>
</evidence>
<evidence type="ECO:0000256" key="3">
    <source>
        <dbReference type="ARBA" id="ARBA00019010"/>
    </source>
</evidence>
<name>A0AAU9DWU2_9FUSO</name>
<proteinExistence type="inferred from homology"/>
<dbReference type="KEGG" id="haby:HLVA_13600"/>
<dbReference type="AlphaFoldDB" id="A0AAU9DWU2"/>
<dbReference type="EMBL" id="AP027059">
    <property type="protein sequence ID" value="BDU50791.1"/>
    <property type="molecule type" value="Genomic_DNA"/>
</dbReference>
<reference evidence="11 12" key="1">
    <citation type="submission" date="2022-11" db="EMBL/GenBank/DDBJ databases">
        <title>Haliovirga abyssi gen. nov., sp. nov., a mesophilic fermentative bacterium isolated from the Iheya North hydrothermal field and the proposal of Haliovirgaceae fam. nov.</title>
        <authorList>
            <person name="Miyazaki U."/>
            <person name="Tame A."/>
            <person name="Miyazaki J."/>
            <person name="Takai K."/>
            <person name="Sawayama S."/>
            <person name="Kitajima M."/>
            <person name="Okamoto A."/>
            <person name="Nakagawa S."/>
        </authorList>
    </citation>
    <scope>NUCLEOTIDE SEQUENCE [LARGE SCALE GENOMIC DNA]</scope>
    <source>
        <strain evidence="11 12">IC12</strain>
    </source>
</reference>
<gene>
    <name evidence="11" type="ORF">HLVA_13600</name>
</gene>
<sequence>MKRKVNFNEINQIAEKLSKAIKSGDFIALVGDLGTGKTTFVKEIAKNLGITGEIKSPTFTYVREYKTKIGCPFYHFDVYRIGEPEEVYEIGYEDYINGDGIVIVEWADLIEEELPDKYIRITLEYSDEESRMMKIEVIGDEKRAEEIIQYVNFRD</sequence>
<dbReference type="RefSeq" id="WP_307903647.1">
    <property type="nucleotide sequence ID" value="NZ_AP027059.1"/>
</dbReference>
<dbReference type="InterPro" id="IPR003442">
    <property type="entry name" value="T6A_TsaE"/>
</dbReference>
<evidence type="ECO:0000256" key="1">
    <source>
        <dbReference type="ARBA" id="ARBA00004496"/>
    </source>
</evidence>
<keyword evidence="9" id="KW-0460">Magnesium</keyword>
<evidence type="ECO:0000313" key="11">
    <source>
        <dbReference type="EMBL" id="BDU50791.1"/>
    </source>
</evidence>
<keyword evidence="5" id="KW-0819">tRNA processing</keyword>
<dbReference type="SUPFAM" id="SSF52540">
    <property type="entry name" value="P-loop containing nucleoside triphosphate hydrolases"/>
    <property type="match status" value="1"/>
</dbReference>
<organism evidence="11 12">
    <name type="scientific">Haliovirga abyssi</name>
    <dbReference type="NCBI Taxonomy" id="2996794"/>
    <lineage>
        <taxon>Bacteria</taxon>
        <taxon>Fusobacteriati</taxon>
        <taxon>Fusobacteriota</taxon>
        <taxon>Fusobacteriia</taxon>
        <taxon>Fusobacteriales</taxon>
        <taxon>Haliovirgaceae</taxon>
        <taxon>Haliovirga</taxon>
    </lineage>
</organism>
<dbReference type="Pfam" id="PF02367">
    <property type="entry name" value="TsaE"/>
    <property type="match status" value="1"/>
</dbReference>
<dbReference type="GO" id="GO:0005524">
    <property type="term" value="F:ATP binding"/>
    <property type="evidence" value="ECO:0007669"/>
    <property type="project" value="UniProtKB-KW"/>
</dbReference>
<dbReference type="InterPro" id="IPR027417">
    <property type="entry name" value="P-loop_NTPase"/>
</dbReference>
<evidence type="ECO:0000256" key="9">
    <source>
        <dbReference type="ARBA" id="ARBA00022842"/>
    </source>
</evidence>
<dbReference type="GO" id="GO:0002949">
    <property type="term" value="P:tRNA threonylcarbamoyladenosine modification"/>
    <property type="evidence" value="ECO:0007669"/>
    <property type="project" value="InterPro"/>
</dbReference>
<keyword evidence="12" id="KW-1185">Reference proteome</keyword>
<evidence type="ECO:0000256" key="6">
    <source>
        <dbReference type="ARBA" id="ARBA00022723"/>
    </source>
</evidence>
<evidence type="ECO:0000313" key="12">
    <source>
        <dbReference type="Proteomes" id="UP001321582"/>
    </source>
</evidence>
<evidence type="ECO:0000256" key="2">
    <source>
        <dbReference type="ARBA" id="ARBA00007599"/>
    </source>
</evidence>
<dbReference type="GO" id="GO:0046872">
    <property type="term" value="F:metal ion binding"/>
    <property type="evidence" value="ECO:0007669"/>
    <property type="project" value="UniProtKB-KW"/>
</dbReference>
<keyword evidence="8" id="KW-0067">ATP-binding</keyword>
<dbReference type="PANTHER" id="PTHR33540">
    <property type="entry name" value="TRNA THREONYLCARBAMOYLADENOSINE BIOSYNTHESIS PROTEIN TSAE"/>
    <property type="match status" value="1"/>
</dbReference>
<evidence type="ECO:0000256" key="10">
    <source>
        <dbReference type="ARBA" id="ARBA00032441"/>
    </source>
</evidence>
<protein>
    <recommendedName>
        <fullName evidence="3">tRNA threonylcarbamoyladenosine biosynthesis protein TsaE</fullName>
    </recommendedName>
    <alternativeName>
        <fullName evidence="10">t(6)A37 threonylcarbamoyladenosine biosynthesis protein TsaE</fullName>
    </alternativeName>
</protein>
<evidence type="ECO:0000256" key="4">
    <source>
        <dbReference type="ARBA" id="ARBA00022490"/>
    </source>
</evidence>
<comment type="subcellular location">
    <subcellularLocation>
        <location evidence="1">Cytoplasm</location>
    </subcellularLocation>
</comment>
<keyword evidence="6" id="KW-0479">Metal-binding</keyword>
<keyword evidence="7" id="KW-0547">Nucleotide-binding</keyword>
<dbReference type="NCBIfam" id="TIGR00150">
    <property type="entry name" value="T6A_YjeE"/>
    <property type="match status" value="1"/>
</dbReference>
<evidence type="ECO:0000256" key="5">
    <source>
        <dbReference type="ARBA" id="ARBA00022694"/>
    </source>
</evidence>
<evidence type="ECO:0000256" key="7">
    <source>
        <dbReference type="ARBA" id="ARBA00022741"/>
    </source>
</evidence>
<dbReference type="GO" id="GO:0005737">
    <property type="term" value="C:cytoplasm"/>
    <property type="evidence" value="ECO:0007669"/>
    <property type="project" value="UniProtKB-SubCell"/>
</dbReference>
<keyword evidence="4" id="KW-0963">Cytoplasm</keyword>
<comment type="similarity">
    <text evidence="2">Belongs to the TsaE family.</text>
</comment>
<dbReference type="Proteomes" id="UP001321582">
    <property type="component" value="Chromosome"/>
</dbReference>
<dbReference type="Gene3D" id="3.40.50.300">
    <property type="entry name" value="P-loop containing nucleotide triphosphate hydrolases"/>
    <property type="match status" value="1"/>
</dbReference>